<sequence length="144" mass="16082">MADLSDPQIDEAYQDVRSDKSDTNWLLLDYESDRSDKLRVTQTGTGGLAELRDALGDSKASYAYVRVTFSNDKESQREKFILVVWIGPGCKVMRKAKISVHAADVKQVLRVYSIEVPAREKDDLKEDPIVVKLRKAGGASYDGV</sequence>
<organism evidence="7 8">
    <name type="scientific">Suillus fuscotomentosus</name>
    <dbReference type="NCBI Taxonomy" id="1912939"/>
    <lineage>
        <taxon>Eukaryota</taxon>
        <taxon>Fungi</taxon>
        <taxon>Dikarya</taxon>
        <taxon>Basidiomycota</taxon>
        <taxon>Agaricomycotina</taxon>
        <taxon>Agaricomycetes</taxon>
        <taxon>Agaricomycetidae</taxon>
        <taxon>Boletales</taxon>
        <taxon>Suillineae</taxon>
        <taxon>Suillaceae</taxon>
        <taxon>Suillus</taxon>
    </lineage>
</organism>
<evidence type="ECO:0000313" key="8">
    <source>
        <dbReference type="Proteomes" id="UP001195769"/>
    </source>
</evidence>
<dbReference type="GO" id="GO:0051015">
    <property type="term" value="F:actin filament binding"/>
    <property type="evidence" value="ECO:0007669"/>
    <property type="project" value="TreeGrafter"/>
</dbReference>
<dbReference type="Proteomes" id="UP001195769">
    <property type="component" value="Unassembled WGS sequence"/>
</dbReference>
<evidence type="ECO:0000256" key="4">
    <source>
        <dbReference type="ARBA" id="ARBA00023212"/>
    </source>
</evidence>
<protein>
    <recommendedName>
        <fullName evidence="6">ADF-H domain-containing protein</fullName>
    </recommendedName>
</protein>
<keyword evidence="8" id="KW-1185">Reference proteome</keyword>
<dbReference type="SMART" id="SM00102">
    <property type="entry name" value="ADF"/>
    <property type="match status" value="1"/>
</dbReference>
<evidence type="ECO:0000256" key="2">
    <source>
        <dbReference type="ARBA" id="ARBA00022490"/>
    </source>
</evidence>
<evidence type="ECO:0000256" key="5">
    <source>
        <dbReference type="ARBA" id="ARBA00038052"/>
    </source>
</evidence>
<comment type="subcellular location">
    <subcellularLocation>
        <location evidence="1">Cytoplasm</location>
        <location evidence="1">Cytoskeleton</location>
    </subcellularLocation>
</comment>
<dbReference type="FunFam" id="3.40.20.10:FF:000018">
    <property type="entry name" value="Coactosin-like 1"/>
    <property type="match status" value="1"/>
</dbReference>
<dbReference type="AlphaFoldDB" id="A0AAD4E9E2"/>
<keyword evidence="3" id="KW-0009">Actin-binding</keyword>
<dbReference type="CDD" id="cd11282">
    <property type="entry name" value="ADF_coactosin_like"/>
    <property type="match status" value="1"/>
</dbReference>
<dbReference type="Pfam" id="PF00241">
    <property type="entry name" value="Cofilin_ADF"/>
    <property type="match status" value="1"/>
</dbReference>
<dbReference type="GO" id="GO:0030833">
    <property type="term" value="P:regulation of actin filament polymerization"/>
    <property type="evidence" value="ECO:0007669"/>
    <property type="project" value="TreeGrafter"/>
</dbReference>
<reference evidence="7" key="1">
    <citation type="journal article" date="2020" name="New Phytol.">
        <title>Comparative genomics reveals dynamic genome evolution in host specialist ectomycorrhizal fungi.</title>
        <authorList>
            <person name="Lofgren L.A."/>
            <person name="Nguyen N.H."/>
            <person name="Vilgalys R."/>
            <person name="Ruytinx J."/>
            <person name="Liao H.L."/>
            <person name="Branco S."/>
            <person name="Kuo A."/>
            <person name="LaButti K."/>
            <person name="Lipzen A."/>
            <person name="Andreopoulos W."/>
            <person name="Pangilinan J."/>
            <person name="Riley R."/>
            <person name="Hundley H."/>
            <person name="Na H."/>
            <person name="Barry K."/>
            <person name="Grigoriev I.V."/>
            <person name="Stajich J.E."/>
            <person name="Kennedy P.G."/>
        </authorList>
    </citation>
    <scope>NUCLEOTIDE SEQUENCE</scope>
    <source>
        <strain evidence="7">FC203</strain>
    </source>
</reference>
<evidence type="ECO:0000259" key="6">
    <source>
        <dbReference type="PROSITE" id="PS51263"/>
    </source>
</evidence>
<dbReference type="InterPro" id="IPR002108">
    <property type="entry name" value="ADF-H"/>
</dbReference>
<dbReference type="PANTHER" id="PTHR10829:SF56">
    <property type="entry name" value="ADF-H DOMAIN-CONTAINING PROTEIN"/>
    <property type="match status" value="1"/>
</dbReference>
<gene>
    <name evidence="7" type="ORF">F5891DRAFT_175474</name>
</gene>
<dbReference type="Gene3D" id="3.40.20.10">
    <property type="entry name" value="Severin"/>
    <property type="match status" value="1"/>
</dbReference>
<comment type="caution">
    <text evidence="7">The sequence shown here is derived from an EMBL/GenBank/DDBJ whole genome shotgun (WGS) entry which is preliminary data.</text>
</comment>
<dbReference type="InterPro" id="IPR029006">
    <property type="entry name" value="ADF-H/Gelsolin-like_dom_sf"/>
</dbReference>
<dbReference type="GO" id="GO:0030864">
    <property type="term" value="C:cortical actin cytoskeleton"/>
    <property type="evidence" value="ECO:0007669"/>
    <property type="project" value="TreeGrafter"/>
</dbReference>
<keyword evidence="2" id="KW-0963">Cytoplasm</keyword>
<dbReference type="GO" id="GO:0030427">
    <property type="term" value="C:site of polarized growth"/>
    <property type="evidence" value="ECO:0007669"/>
    <property type="project" value="TreeGrafter"/>
</dbReference>
<evidence type="ECO:0000313" key="7">
    <source>
        <dbReference type="EMBL" id="KAG1902138.1"/>
    </source>
</evidence>
<dbReference type="PROSITE" id="PS51263">
    <property type="entry name" value="ADF_H"/>
    <property type="match status" value="1"/>
</dbReference>
<keyword evidence="4" id="KW-0206">Cytoskeleton</keyword>
<dbReference type="GO" id="GO:0005884">
    <property type="term" value="C:actin filament"/>
    <property type="evidence" value="ECO:0007669"/>
    <property type="project" value="TreeGrafter"/>
</dbReference>
<feature type="domain" description="ADF-H" evidence="6">
    <location>
        <begin position="1"/>
        <end position="134"/>
    </location>
</feature>
<evidence type="ECO:0000256" key="3">
    <source>
        <dbReference type="ARBA" id="ARBA00023203"/>
    </source>
</evidence>
<dbReference type="GeneID" id="64665092"/>
<evidence type="ECO:0000256" key="1">
    <source>
        <dbReference type="ARBA" id="ARBA00004245"/>
    </source>
</evidence>
<accession>A0AAD4E9E2</accession>
<comment type="similarity">
    <text evidence="5">Belongs to the actin-binding proteins ADF family. Coactosin subfamily.</text>
</comment>
<name>A0AAD4E9E2_9AGAM</name>
<dbReference type="SUPFAM" id="SSF55753">
    <property type="entry name" value="Actin depolymerizing proteins"/>
    <property type="match status" value="1"/>
</dbReference>
<dbReference type="EMBL" id="JABBWK010000018">
    <property type="protein sequence ID" value="KAG1902138.1"/>
    <property type="molecule type" value="Genomic_DNA"/>
</dbReference>
<dbReference type="PANTHER" id="PTHR10829">
    <property type="entry name" value="CORTACTIN AND DREBRIN"/>
    <property type="match status" value="1"/>
</dbReference>
<proteinExistence type="inferred from homology"/>
<dbReference type="RefSeq" id="XP_041227713.1">
    <property type="nucleotide sequence ID" value="XM_041370794.1"/>
</dbReference>